<accession>A0A1E4TIC6</accession>
<proteinExistence type="predicted"/>
<name>A0A1E4TIC6_9ASCO</name>
<protein>
    <submittedName>
        <fullName evidence="2">Uncharacterized protein</fullName>
    </submittedName>
</protein>
<dbReference type="PANTHER" id="PTHR39472:SF1">
    <property type="entry name" value="EXPRESSED PROTEIN"/>
    <property type="match status" value="1"/>
</dbReference>
<evidence type="ECO:0000313" key="2">
    <source>
        <dbReference type="EMBL" id="ODV91467.1"/>
    </source>
</evidence>
<keyword evidence="3" id="KW-1185">Reference proteome</keyword>
<feature type="coiled-coil region" evidence="1">
    <location>
        <begin position="65"/>
        <end position="92"/>
    </location>
</feature>
<evidence type="ECO:0000313" key="3">
    <source>
        <dbReference type="Proteomes" id="UP000095023"/>
    </source>
</evidence>
<dbReference type="AlphaFoldDB" id="A0A1E4TIC6"/>
<reference evidence="3" key="1">
    <citation type="submission" date="2016-02" db="EMBL/GenBank/DDBJ databases">
        <title>Comparative genomics of biotechnologically important yeasts.</title>
        <authorList>
            <consortium name="DOE Joint Genome Institute"/>
            <person name="Riley R."/>
            <person name="Haridas S."/>
            <person name="Wolfe K.H."/>
            <person name="Lopes M.R."/>
            <person name="Hittinger C.T."/>
            <person name="Goker M."/>
            <person name="Salamov A."/>
            <person name="Wisecaver J."/>
            <person name="Long T.M."/>
            <person name="Aerts A.L."/>
            <person name="Barry K."/>
            <person name="Choi C."/>
            <person name="Clum A."/>
            <person name="Coughlan A.Y."/>
            <person name="Deshpande S."/>
            <person name="Douglass A.P."/>
            <person name="Hanson S.J."/>
            <person name="Klenk H.-P."/>
            <person name="Labutti K."/>
            <person name="Lapidus A."/>
            <person name="Lindquist E."/>
            <person name="Lipzen A."/>
            <person name="Meier-Kolthoff J.P."/>
            <person name="Ohm R.A."/>
            <person name="Otillar R.P."/>
            <person name="Pangilinan J."/>
            <person name="Peng Y."/>
            <person name="Rokas A."/>
            <person name="Rosa C.A."/>
            <person name="Scheuner C."/>
            <person name="Sibirny A.A."/>
            <person name="Slot J.C."/>
            <person name="Stielow J.B."/>
            <person name="Sun H."/>
            <person name="Kurtzman C.P."/>
            <person name="Blackwell M."/>
            <person name="Jeffries T.W."/>
            <person name="Grigoriev I.V."/>
        </authorList>
    </citation>
    <scope>NUCLEOTIDE SEQUENCE [LARGE SCALE GENOMIC DNA]</scope>
    <source>
        <strain evidence="3">NRRL Y-17796</strain>
    </source>
</reference>
<feature type="coiled-coil region" evidence="1">
    <location>
        <begin position="129"/>
        <end position="156"/>
    </location>
</feature>
<dbReference type="EMBL" id="KV453841">
    <property type="protein sequence ID" value="ODV91467.1"/>
    <property type="molecule type" value="Genomic_DNA"/>
</dbReference>
<dbReference type="Proteomes" id="UP000095023">
    <property type="component" value="Unassembled WGS sequence"/>
</dbReference>
<dbReference type="PANTHER" id="PTHR39472">
    <property type="entry name" value="EXPRESSED PROTEIN"/>
    <property type="match status" value="1"/>
</dbReference>
<evidence type="ECO:0000256" key="1">
    <source>
        <dbReference type="SAM" id="Coils"/>
    </source>
</evidence>
<keyword evidence="1" id="KW-0175">Coiled coil</keyword>
<sequence length="164" mass="18601">MSDESEIPKAAELSTIWSAFAELCAQLEDNQANLNKVFKMTETVLKDGDFDGDFDVCALNATETEKTLVAENSELKIENQKLKAQNQLLNTTINEYIEGLTTITSTIRSKSDDLHQYIVNQTKHYNDIIVNERQKYASLQEKHDETLQKVRNLSSLLRTALNDS</sequence>
<organism evidence="2 3">
    <name type="scientific">Tortispora caseinolytica NRRL Y-17796</name>
    <dbReference type="NCBI Taxonomy" id="767744"/>
    <lineage>
        <taxon>Eukaryota</taxon>
        <taxon>Fungi</taxon>
        <taxon>Dikarya</taxon>
        <taxon>Ascomycota</taxon>
        <taxon>Saccharomycotina</taxon>
        <taxon>Trigonopsidomycetes</taxon>
        <taxon>Trigonopsidales</taxon>
        <taxon>Trigonopsidaceae</taxon>
        <taxon>Tortispora</taxon>
    </lineage>
</organism>
<gene>
    <name evidence="2" type="ORF">CANCADRAFT_37</name>
</gene>